<feature type="domain" description="Thioredoxin" evidence="11">
    <location>
        <begin position="195"/>
        <end position="314"/>
    </location>
</feature>
<feature type="domain" description="J" evidence="10">
    <location>
        <begin position="64"/>
        <end position="130"/>
    </location>
</feature>
<dbReference type="EMBL" id="BNJQ01000003">
    <property type="protein sequence ID" value="GHP02647.1"/>
    <property type="molecule type" value="Genomic_DNA"/>
</dbReference>
<dbReference type="InterPro" id="IPR013766">
    <property type="entry name" value="Thioredoxin_domain"/>
</dbReference>
<feature type="chain" id="PRO_5032364198" description="DnaJ homolog subfamily C member 10" evidence="9">
    <location>
        <begin position="26"/>
        <end position="507"/>
    </location>
</feature>
<dbReference type="GO" id="GO:0005789">
    <property type="term" value="C:endoplasmic reticulum membrane"/>
    <property type="evidence" value="ECO:0007669"/>
    <property type="project" value="UniProtKB-SubCell"/>
</dbReference>
<dbReference type="GO" id="GO:0006914">
    <property type="term" value="P:autophagy"/>
    <property type="evidence" value="ECO:0007669"/>
    <property type="project" value="UniProtKB-KW"/>
</dbReference>
<feature type="compositionally biased region" description="Low complexity" evidence="8">
    <location>
        <begin position="192"/>
        <end position="201"/>
    </location>
</feature>
<dbReference type="PANTHER" id="PTHR45184:SF1">
    <property type="entry name" value="DNAJ PROTEIN ERDJ3A"/>
    <property type="match status" value="1"/>
</dbReference>
<keyword evidence="13" id="KW-1185">Reference proteome</keyword>
<dbReference type="PRINTS" id="PR00421">
    <property type="entry name" value="THIOREDOXIN"/>
</dbReference>
<dbReference type="Gene3D" id="1.10.287.110">
    <property type="entry name" value="DnaJ domain"/>
    <property type="match status" value="1"/>
</dbReference>
<evidence type="ECO:0000259" key="11">
    <source>
        <dbReference type="PROSITE" id="PS51352"/>
    </source>
</evidence>
<dbReference type="InterPro" id="IPR036249">
    <property type="entry name" value="Thioredoxin-like_sf"/>
</dbReference>
<dbReference type="InterPro" id="IPR019345">
    <property type="entry name" value="ARMET_C"/>
</dbReference>
<dbReference type="Proteomes" id="UP000660262">
    <property type="component" value="Unassembled WGS sequence"/>
</dbReference>
<dbReference type="InterPro" id="IPR036869">
    <property type="entry name" value="J_dom_sf"/>
</dbReference>
<dbReference type="PROSITE" id="PS51352">
    <property type="entry name" value="THIOREDOXIN_2"/>
    <property type="match status" value="1"/>
</dbReference>
<keyword evidence="9" id="KW-0732">Signal</keyword>
<evidence type="ECO:0000256" key="4">
    <source>
        <dbReference type="ARBA" id="ARBA00023006"/>
    </source>
</evidence>
<dbReference type="InterPro" id="IPR052842">
    <property type="entry name" value="ER_Co-chaperone"/>
</dbReference>
<dbReference type="Pfam" id="PF00226">
    <property type="entry name" value="DnaJ"/>
    <property type="match status" value="1"/>
</dbReference>
<dbReference type="SUPFAM" id="SSF52833">
    <property type="entry name" value="Thioredoxin-like"/>
    <property type="match status" value="1"/>
</dbReference>
<dbReference type="Gene3D" id="1.10.720.30">
    <property type="entry name" value="SAP domain"/>
    <property type="match status" value="1"/>
</dbReference>
<dbReference type="Pfam" id="PF10208">
    <property type="entry name" value="ARMET_C"/>
    <property type="match status" value="1"/>
</dbReference>
<evidence type="ECO:0000313" key="12">
    <source>
        <dbReference type="EMBL" id="GHP02647.1"/>
    </source>
</evidence>
<evidence type="ECO:0000256" key="5">
    <source>
        <dbReference type="ARBA" id="ARBA00035002"/>
    </source>
</evidence>
<evidence type="ECO:0000313" key="13">
    <source>
        <dbReference type="Proteomes" id="UP000660262"/>
    </source>
</evidence>
<feature type="compositionally biased region" description="Gly residues" evidence="8">
    <location>
        <begin position="182"/>
        <end position="191"/>
    </location>
</feature>
<evidence type="ECO:0000259" key="10">
    <source>
        <dbReference type="PROSITE" id="PS50076"/>
    </source>
</evidence>
<dbReference type="InterPro" id="IPR018253">
    <property type="entry name" value="DnaJ_domain_CS"/>
</dbReference>
<feature type="compositionally biased region" description="Gly residues" evidence="8">
    <location>
        <begin position="145"/>
        <end position="170"/>
    </location>
</feature>
<feature type="region of interest" description="Disordered" evidence="8">
    <location>
        <begin position="126"/>
        <end position="170"/>
    </location>
</feature>
<protein>
    <recommendedName>
        <fullName evidence="2">DnaJ homolog subfamily C member 10</fullName>
    </recommendedName>
    <alternativeName>
        <fullName evidence="3">DnaJ homolog subfamily C member 16</fullName>
    </alternativeName>
    <alternativeName>
        <fullName evidence="6">Endoplasmic reticulum DNA J domain-containing protein 8</fullName>
    </alternativeName>
</protein>
<organism evidence="12 13">
    <name type="scientific">Pycnococcus provasolii</name>
    <dbReference type="NCBI Taxonomy" id="41880"/>
    <lineage>
        <taxon>Eukaryota</taxon>
        <taxon>Viridiplantae</taxon>
        <taxon>Chlorophyta</taxon>
        <taxon>Pseudoscourfieldiophyceae</taxon>
        <taxon>Pseudoscourfieldiales</taxon>
        <taxon>Pycnococcaceae</taxon>
        <taxon>Pycnococcus</taxon>
    </lineage>
</organism>
<feature type="region of interest" description="Disordered" evidence="8">
    <location>
        <begin position="42"/>
        <end position="63"/>
    </location>
</feature>
<evidence type="ECO:0000256" key="1">
    <source>
        <dbReference type="ARBA" id="ARBA00004163"/>
    </source>
</evidence>
<feature type="signal peptide" evidence="9">
    <location>
        <begin position="1"/>
        <end position="25"/>
    </location>
</feature>
<feature type="coiled-coil region" evidence="7">
    <location>
        <begin position="458"/>
        <end position="485"/>
    </location>
</feature>
<dbReference type="PANTHER" id="PTHR45184">
    <property type="entry name" value="DNAJ PROTEIN ERDJ3A"/>
    <property type="match status" value="1"/>
</dbReference>
<sequence>MASSSRLFLVLQATLLALVTLLVNTRSFAAAQFRFNMGGGGGGFGGGHHHRQQRRPPPAEPGRDFYKILGVKRNAKEPDIKRAYKKLAMKYHPDKNPDDPEGASAKFQDVAAAYEVLSDEDKRRVYDQGGEEGVKQQTAQENAGAGQGNPFGGGFGGGGQRFHFRSGGGPGGDPFRMFEEMFGGGGGGGFGQQQRQQQHQQPSEPMYEKKSGVANLREDKFPDANAKHIWMVEFYTPWCGHCKNLKPEYVALARELQGYAKVGAVDCTDEERLCEEHGIKGYPTLKLFYEGGSVPYEGGRTMRDMKEFVLGHIPGTSLYNVRQPKSVASVVAEAAKKKTNMAAIYLTESESASAIGRAVSFQLRKDLAFGESRGAKVGAGVAAKLGVNVLPQLVVLCDGDVNRRAFLVDNVKGKKPDPSKFSPERMISFLQRYSDPKQKACASVKAEEVVKPRLPLDVDFAKLRVKELREMLEAQEVDVRGLTEKPEFVTRLEALRAAQKASPHIEL</sequence>
<evidence type="ECO:0000256" key="2">
    <source>
        <dbReference type="ARBA" id="ARBA00020920"/>
    </source>
</evidence>
<dbReference type="InterPro" id="IPR036361">
    <property type="entry name" value="SAP_dom_sf"/>
</dbReference>
<dbReference type="CDD" id="cd06257">
    <property type="entry name" value="DnaJ"/>
    <property type="match status" value="1"/>
</dbReference>
<dbReference type="InterPro" id="IPR017937">
    <property type="entry name" value="Thioredoxin_CS"/>
</dbReference>
<dbReference type="AlphaFoldDB" id="A0A830HC37"/>
<evidence type="ECO:0000256" key="9">
    <source>
        <dbReference type="SAM" id="SignalP"/>
    </source>
</evidence>
<name>A0A830HC37_9CHLO</name>
<dbReference type="Gene3D" id="3.40.30.10">
    <property type="entry name" value="Glutaredoxin"/>
    <property type="match status" value="1"/>
</dbReference>
<reference evidence="12" key="1">
    <citation type="submission" date="2020-10" db="EMBL/GenBank/DDBJ databases">
        <title>Unveiling of a novel bifunctional photoreceptor, Dualchrome1, isolated from a cosmopolitan green alga.</title>
        <authorList>
            <person name="Suzuki S."/>
            <person name="Kawachi M."/>
        </authorList>
    </citation>
    <scope>NUCLEOTIDE SEQUENCE</scope>
    <source>
        <strain evidence="12">NIES 2893</strain>
    </source>
</reference>
<keyword evidence="4" id="KW-0072">Autophagy</keyword>
<dbReference type="SMART" id="SM00271">
    <property type="entry name" value="DnaJ"/>
    <property type="match status" value="1"/>
</dbReference>
<dbReference type="SUPFAM" id="SSF46565">
    <property type="entry name" value="Chaperone J-domain"/>
    <property type="match status" value="1"/>
</dbReference>
<evidence type="ECO:0000256" key="3">
    <source>
        <dbReference type="ARBA" id="ARBA00020921"/>
    </source>
</evidence>
<proteinExistence type="predicted"/>
<evidence type="ECO:0000256" key="7">
    <source>
        <dbReference type="SAM" id="Coils"/>
    </source>
</evidence>
<dbReference type="PROSITE" id="PS50076">
    <property type="entry name" value="DNAJ_2"/>
    <property type="match status" value="1"/>
</dbReference>
<comment type="function">
    <text evidence="5">Plays an important role in regulating the size of autophagosomes during the formation process.</text>
</comment>
<feature type="region of interest" description="Disordered" evidence="8">
    <location>
        <begin position="182"/>
        <end position="211"/>
    </location>
</feature>
<evidence type="ECO:0000256" key="6">
    <source>
        <dbReference type="ARBA" id="ARBA00035043"/>
    </source>
</evidence>
<comment type="caution">
    <text evidence="12">The sequence shown here is derived from an EMBL/GenBank/DDBJ whole genome shotgun (WGS) entry which is preliminary data.</text>
</comment>
<evidence type="ECO:0000256" key="8">
    <source>
        <dbReference type="SAM" id="MobiDB-lite"/>
    </source>
</evidence>
<dbReference type="InterPro" id="IPR001623">
    <property type="entry name" value="DnaJ_domain"/>
</dbReference>
<dbReference type="PRINTS" id="PR00625">
    <property type="entry name" value="JDOMAIN"/>
</dbReference>
<keyword evidence="7" id="KW-0175">Coiled coil</keyword>
<comment type="subcellular location">
    <subcellularLocation>
        <location evidence="1">Endoplasmic reticulum membrane</location>
        <topology evidence="1">Single-pass type IV membrane protein</topology>
    </subcellularLocation>
</comment>
<dbReference type="PROSITE" id="PS00194">
    <property type="entry name" value="THIOREDOXIN_1"/>
    <property type="match status" value="1"/>
</dbReference>
<dbReference type="CDD" id="cd02961">
    <property type="entry name" value="PDI_a_family"/>
    <property type="match status" value="1"/>
</dbReference>
<gene>
    <name evidence="12" type="ORF">PPROV_000140300</name>
</gene>
<dbReference type="PROSITE" id="PS00636">
    <property type="entry name" value="DNAJ_1"/>
    <property type="match status" value="1"/>
</dbReference>
<dbReference type="OrthoDB" id="498510at2759"/>
<accession>A0A830HC37</accession>
<dbReference type="Pfam" id="PF00085">
    <property type="entry name" value="Thioredoxin"/>
    <property type="match status" value="1"/>
</dbReference>